<dbReference type="EMBL" id="CP114014">
    <property type="protein sequence ID" value="XAY04697.1"/>
    <property type="molecule type" value="Genomic_DNA"/>
</dbReference>
<dbReference type="AlphaFoldDB" id="A0AAU7ASS0"/>
<feature type="transmembrane region" description="Helical" evidence="1">
    <location>
        <begin position="42"/>
        <end position="65"/>
    </location>
</feature>
<keyword evidence="1" id="KW-1133">Transmembrane helix</keyword>
<protein>
    <submittedName>
        <fullName evidence="2">Uncharacterized protein</fullName>
    </submittedName>
</protein>
<gene>
    <name evidence="2" type="ORF">DSM112329_01533</name>
</gene>
<feature type="transmembrane region" description="Helical" evidence="1">
    <location>
        <begin position="6"/>
        <end position="30"/>
    </location>
</feature>
<dbReference type="KEGG" id="parq:DSM112329_01533"/>
<accession>A0AAU7ASS0</accession>
<evidence type="ECO:0000256" key="1">
    <source>
        <dbReference type="SAM" id="Phobius"/>
    </source>
</evidence>
<proteinExistence type="predicted"/>
<name>A0AAU7ASS0_9ACTN</name>
<reference evidence="2" key="1">
    <citation type="submission" date="2022-12" db="EMBL/GenBank/DDBJ databases">
        <title>Paraconexibacter alkalitolerans sp. nov. and Baekduia alba sp. nov., isolated from soil and emended description of the genera Paraconexibacter (Chun et al., 2020) and Baekduia (An et al., 2020).</title>
        <authorList>
            <person name="Vieira S."/>
            <person name="Huber K.J."/>
            <person name="Geppert A."/>
            <person name="Wolf J."/>
            <person name="Neumann-Schaal M."/>
            <person name="Muesken M."/>
            <person name="Overmann J."/>
        </authorList>
    </citation>
    <scope>NUCLEOTIDE SEQUENCE</scope>
    <source>
        <strain evidence="2">AEG42_29</strain>
    </source>
</reference>
<keyword evidence="1" id="KW-0472">Membrane</keyword>
<sequence>MLAGMTAALFVLADVAAAPVLAIMTFGLVITLAGHINKNYKIVAIGLAILFLATAAMMIGAYASYSGGDGGDPRPCAIPAAC</sequence>
<organism evidence="2">
    <name type="scientific">Paraconexibacter sp. AEG42_29</name>
    <dbReference type="NCBI Taxonomy" id="2997339"/>
    <lineage>
        <taxon>Bacteria</taxon>
        <taxon>Bacillati</taxon>
        <taxon>Actinomycetota</taxon>
        <taxon>Thermoleophilia</taxon>
        <taxon>Solirubrobacterales</taxon>
        <taxon>Paraconexibacteraceae</taxon>
        <taxon>Paraconexibacter</taxon>
    </lineage>
</organism>
<evidence type="ECO:0000313" key="2">
    <source>
        <dbReference type="EMBL" id="XAY04697.1"/>
    </source>
</evidence>
<keyword evidence="1" id="KW-0812">Transmembrane</keyword>